<dbReference type="SUPFAM" id="SSF74853">
    <property type="entry name" value="Lamin A/C globular tail domain"/>
    <property type="match status" value="3"/>
</dbReference>
<feature type="chain" id="PRO_5046835695" evidence="2">
    <location>
        <begin position="20"/>
        <end position="1756"/>
    </location>
</feature>
<proteinExistence type="predicted"/>
<evidence type="ECO:0000259" key="3">
    <source>
        <dbReference type="PROSITE" id="PS51841"/>
    </source>
</evidence>
<dbReference type="InterPro" id="IPR014755">
    <property type="entry name" value="Cu-Rt/internalin_Ig-like"/>
</dbReference>
<evidence type="ECO:0000313" key="4">
    <source>
        <dbReference type="EMBL" id="NHE59945.1"/>
    </source>
</evidence>
<gene>
    <name evidence="4" type="ORF">G9Q97_24340</name>
</gene>
<dbReference type="RefSeq" id="WP_166151825.1">
    <property type="nucleotide sequence ID" value="NZ_JAANYN010000021.1"/>
</dbReference>
<dbReference type="Gene3D" id="2.60.40.4070">
    <property type="match status" value="1"/>
</dbReference>
<evidence type="ECO:0000256" key="1">
    <source>
        <dbReference type="ARBA" id="ARBA00022729"/>
    </source>
</evidence>
<feature type="domain" description="LTD" evidence="3">
    <location>
        <begin position="1478"/>
        <end position="1604"/>
    </location>
</feature>
<accession>A0ABX0HIP7</accession>
<evidence type="ECO:0000313" key="5">
    <source>
        <dbReference type="Proteomes" id="UP000649799"/>
    </source>
</evidence>
<comment type="caution">
    <text evidence="4">The sequence shown here is derived from an EMBL/GenBank/DDBJ whole genome shotgun (WGS) entry which is preliminary data.</text>
</comment>
<dbReference type="InterPro" id="IPR001322">
    <property type="entry name" value="Lamin_tail_dom"/>
</dbReference>
<name>A0ABX0HIP7_9BACT</name>
<dbReference type="Proteomes" id="UP000649799">
    <property type="component" value="Unassembled WGS sequence"/>
</dbReference>
<evidence type="ECO:0000256" key="2">
    <source>
        <dbReference type="SAM" id="SignalP"/>
    </source>
</evidence>
<keyword evidence="5" id="KW-1185">Reference proteome</keyword>
<dbReference type="InterPro" id="IPR036415">
    <property type="entry name" value="Lamin_tail_dom_sf"/>
</dbReference>
<dbReference type="Gene3D" id="2.60.40.1220">
    <property type="match status" value="5"/>
</dbReference>
<keyword evidence="1 2" id="KW-0732">Signal</keyword>
<sequence>MKAIISVWSFIAFSILGFAQLPKTETFEVQDFESKFTTINHPEEFLPAWSANELSTGTARVFQAAGEGLNQSSALGIQTIGSFNAQIYIKIATEGLQNPIISFYAKTSKNGSGNRPVLLYLSLTEDPEQGFGERIQIGDDNTFPNADTPYALFSQEIPVAFQGLKQVTLLLEAVYGSGSGSAARLFLDDFSIGGEQDQIKTLAINQVESIGNNSLLLHFNQPIEWPMEGVSLDNDYGNAKNATRIDSSKMLLEFEDYLYTNSYTLKFEQITGIQEGKIHEDWEHSFDLHTASPAGTLIINEIMPDPNPKGLLPPDPVLPAQTNAEYIELFNRSEKPVYLKDFTLNGGLLEEVLMEPKSYLILSANSNKPLFAPFGPVAAVDAFPNLANNSGELMLRDGFDNLADSLVYDLAFYQNEEKSRGGWSMERINPFHACSDSYNWKASDAAQGGTPGKQNAVFSEALDNRPFEITKVSPLSPDQILITFSKPLPPALESLPKLTLSGEELLVLDYLDQSMILKSARTMESDQTYTLEISQLTDCYGVSLDTNSISFLYDTSPPKIEEIWGISGKALLLVFDEALDLQQASMPGNFWFREDDSAITAAHIDENAPHKIRLELDSPLQLGSSYELIADSIADRYGNYLLDMPISFYWEDVLDSIYFSSPNILKVVYKIPLDQKTILDPENYKLGTEAWQPRRILPVEDEENSYLLVFDREFPQDQNLILEVSGIRDPEGVNRFTLNKAFFWDTRNINLSELIIPAANSLLLTFNKALDPKWALIAQLYEVNEGIGSPKSLEMPNSHQVKLEFDSSWIPRKEYRLSISQLKDLYGQEISRSINRDFTWDTLPPVIDTAFLLSPFALELEWSKAIVLPDPVLVNGLQAEFIVLSEDGLSLTVISEKPLVGDEIQVAIPEVWAKKGELATNTNIILDNSLFCLGAVEIWDEQHLMVTFTDFPDPASLVFPENYHINFSPAKSALLMENGYQVKVELREQLTLEDSVFISIQAVRSKSGKEGLPYQESLFYADGIYELWVQNSQLIQINLLEALDSINPWEGLFRFLEDERNITPLLSKSQGNQVQLIIEESLPAGSLWTLKIPPRLGENGNRMPGSLRTVEWDPLPPELLEVEPLPENRLLLYFDQVLNPILAVVPDFYSIEGISPSSISLENNGKEILLTFENGWEAGQEITLEIRELEDMDGHAIERQSLTFPYLPPEIPQFKEMVINEIMPAPRPGSPLPGTEYIEIYNPTDKLFHLGGMKIANSRNESSLPRATVAPGGFLILCPEADKEAFDPFGQVLGLQHWPTLLNGGDEISLYNTHGDLVDRLIYDPSMPLGGEIANNGFSLEVINPFYPCESQENYAPSISPQRGTPGAINTAFDDSPDRRAPRLLAAIPKGTDQLLLRFSKPVGPHNASSEFQLSPQIDIKDAYPDPLDRFQWIILLETPLMENQAYQIQVNTWRDCVGNAISPEANLAWIKIPAGAEEGNLVLNEILFNPATGTPKFVEIYNHSSKLLNLKNWKLANEESGELANRRVISGDDLIIDPFSYLVLTTDVEKLAAQYPKGLKENFLEMALPSYPIRSGTVILLDPEELWEEKLDYNEDMHHGFLRDVKGISLERFSVLTPANEPENWHSAAAHVGYASPGFKNSQVYDSPSHDLGIHISPEVFVPLAAGEQPFTTISYKMDRPGYQATLRIFSPTGIPIRELCQNEIWGSNGFYTWDGTNERGEKVNAGYYIVSGELFHPDGQVMQIKKTVVVGAKF</sequence>
<organism evidence="4 5">
    <name type="scientific">Cyclobacterium plantarum</name>
    <dbReference type="NCBI Taxonomy" id="2716263"/>
    <lineage>
        <taxon>Bacteria</taxon>
        <taxon>Pseudomonadati</taxon>
        <taxon>Bacteroidota</taxon>
        <taxon>Cytophagia</taxon>
        <taxon>Cytophagales</taxon>
        <taxon>Cyclobacteriaceae</taxon>
        <taxon>Cyclobacterium</taxon>
    </lineage>
</organism>
<reference evidence="4 5" key="1">
    <citation type="submission" date="2020-03" db="EMBL/GenBank/DDBJ databases">
        <title>Cyclobacterium plantarum sp. nov., a marine bacterium isolated from a coastal-marine wetland.</title>
        <authorList>
            <person name="Sanchez-Porro C."/>
            <person name="Ventosa A."/>
            <person name="Amoozegar M."/>
        </authorList>
    </citation>
    <scope>NUCLEOTIDE SEQUENCE [LARGE SCALE GENOMIC DNA]</scope>
    <source>
        <strain evidence="4 5">GBPx2</strain>
    </source>
</reference>
<dbReference type="Pfam" id="PF00932">
    <property type="entry name" value="LTD"/>
    <property type="match status" value="2"/>
</dbReference>
<feature type="domain" description="LTD" evidence="3">
    <location>
        <begin position="1198"/>
        <end position="1325"/>
    </location>
</feature>
<feature type="signal peptide" evidence="2">
    <location>
        <begin position="1"/>
        <end position="19"/>
    </location>
</feature>
<protein>
    <submittedName>
        <fullName evidence="4">Lamin tail domain-containing protein</fullName>
    </submittedName>
</protein>
<dbReference type="PROSITE" id="PS51841">
    <property type="entry name" value="LTD"/>
    <property type="match status" value="2"/>
</dbReference>
<dbReference type="EMBL" id="JAANYN010000021">
    <property type="protein sequence ID" value="NHE59945.1"/>
    <property type="molecule type" value="Genomic_DNA"/>
</dbReference>